<keyword evidence="1" id="KW-1133">Transmembrane helix</keyword>
<name>A0A401XLL6_9FLAO</name>
<organism evidence="3 4">
    <name type="scientific">Thermaurantimonas aggregans</name>
    <dbReference type="NCBI Taxonomy" id="2173829"/>
    <lineage>
        <taxon>Bacteria</taxon>
        <taxon>Pseudomonadati</taxon>
        <taxon>Bacteroidota</taxon>
        <taxon>Flavobacteriia</taxon>
        <taxon>Flavobacteriales</taxon>
        <taxon>Schleiferiaceae</taxon>
        <taxon>Thermaurantimonas</taxon>
    </lineage>
</organism>
<dbReference type="InterPro" id="IPR058207">
    <property type="entry name" value="PID_CTERM"/>
</dbReference>
<comment type="caution">
    <text evidence="3">The sequence shown here is derived from an EMBL/GenBank/DDBJ whole genome shotgun (WGS) entry which is preliminary data.</text>
</comment>
<dbReference type="NCBIfam" id="NF046080">
    <property type="entry name" value="PID_CTERM"/>
    <property type="match status" value="1"/>
</dbReference>
<dbReference type="RefSeq" id="WP_170157620.1">
    <property type="nucleotide sequence ID" value="NZ_BHZE01000012.1"/>
</dbReference>
<keyword evidence="1" id="KW-0472">Membrane</keyword>
<dbReference type="EMBL" id="BHZE01000012">
    <property type="protein sequence ID" value="GCD77884.1"/>
    <property type="molecule type" value="Genomic_DNA"/>
</dbReference>
<dbReference type="Proteomes" id="UP000286715">
    <property type="component" value="Unassembled WGS sequence"/>
</dbReference>
<evidence type="ECO:0000256" key="1">
    <source>
        <dbReference type="SAM" id="Phobius"/>
    </source>
</evidence>
<sequence length="56" mass="6102">MKKLAFALIALMPVFLMAQPGMPNNPTPIDGLIGLLAAAGVTFGISEYSRRRRNRD</sequence>
<keyword evidence="2" id="KW-0732">Signal</keyword>
<proteinExistence type="predicted"/>
<evidence type="ECO:0000256" key="2">
    <source>
        <dbReference type="SAM" id="SignalP"/>
    </source>
</evidence>
<evidence type="ECO:0000313" key="4">
    <source>
        <dbReference type="Proteomes" id="UP000286715"/>
    </source>
</evidence>
<protein>
    <recommendedName>
        <fullName evidence="5">XapX domain-containing protein</fullName>
    </recommendedName>
</protein>
<evidence type="ECO:0000313" key="3">
    <source>
        <dbReference type="EMBL" id="GCD77884.1"/>
    </source>
</evidence>
<evidence type="ECO:0008006" key="5">
    <source>
        <dbReference type="Google" id="ProtNLM"/>
    </source>
</evidence>
<dbReference type="AlphaFoldDB" id="A0A401XLL6"/>
<gene>
    <name evidence="3" type="ORF">JCM31826_13660</name>
</gene>
<keyword evidence="1" id="KW-0812">Transmembrane</keyword>
<feature type="signal peptide" evidence="2">
    <location>
        <begin position="1"/>
        <end position="18"/>
    </location>
</feature>
<feature type="transmembrane region" description="Helical" evidence="1">
    <location>
        <begin position="28"/>
        <end position="46"/>
    </location>
</feature>
<accession>A0A401XLL6</accession>
<reference evidence="3 4" key="1">
    <citation type="submission" date="2018-11" db="EMBL/GenBank/DDBJ databases">
        <title>Schleiferia aggregans sp. nov., a moderately thermophilic heterotrophic bacterium isolated from microbial mats at a terrestrial hot spring.</title>
        <authorList>
            <person name="Iino T."/>
            <person name="Ohkuma M."/>
            <person name="Haruta S."/>
        </authorList>
    </citation>
    <scope>NUCLEOTIDE SEQUENCE [LARGE SCALE GENOMIC DNA]</scope>
    <source>
        <strain evidence="3 4">LA</strain>
    </source>
</reference>
<keyword evidence="4" id="KW-1185">Reference proteome</keyword>
<feature type="chain" id="PRO_5019034028" description="XapX domain-containing protein" evidence="2">
    <location>
        <begin position="19"/>
        <end position="56"/>
    </location>
</feature>